<dbReference type="OrthoDB" id="7156875at2"/>
<dbReference type="Gene3D" id="3.40.50.410">
    <property type="entry name" value="von Willebrand factor, type A domain"/>
    <property type="match status" value="1"/>
</dbReference>
<dbReference type="InterPro" id="IPR036465">
    <property type="entry name" value="vWFA_dom_sf"/>
</dbReference>
<accession>Q097A5</accession>
<reference evidence="2 4" key="1">
    <citation type="submission" date="2006-04" db="EMBL/GenBank/DDBJ databases">
        <authorList>
            <person name="Nierman W.C."/>
        </authorList>
    </citation>
    <scope>NUCLEOTIDE SEQUENCE [LARGE SCALE GENOMIC DNA]</scope>
    <source>
        <strain evidence="2 4">DW4/3-1</strain>
    </source>
</reference>
<dbReference type="AlphaFoldDB" id="Q097A5"/>
<dbReference type="EMBL" id="CP002271">
    <property type="protein sequence ID" value="ADO76053.1"/>
    <property type="molecule type" value="Genomic_DNA"/>
</dbReference>
<evidence type="ECO:0000313" key="4">
    <source>
        <dbReference type="Proteomes" id="UP000032702"/>
    </source>
</evidence>
<evidence type="ECO:0000313" key="2">
    <source>
        <dbReference type="EMBL" id="EAU67837.1"/>
    </source>
</evidence>
<dbReference type="KEGG" id="sur:STAUR_8299"/>
<dbReference type="HOGENOM" id="CLU_1593561_0_0_7"/>
<dbReference type="Proteomes" id="UP000032702">
    <property type="component" value="Unassembled WGS sequence"/>
</dbReference>
<keyword evidence="3" id="KW-1185">Reference proteome</keyword>
<name>Q097A5_STIAD</name>
<dbReference type="eggNOG" id="COG2304">
    <property type="taxonomic scope" value="Bacteria"/>
</dbReference>
<gene>
    <name evidence="1" type="ordered locus">STAUR_8299</name>
    <name evidence="2" type="ORF">STIAU_3105</name>
</gene>
<reference evidence="1 3" key="2">
    <citation type="journal article" date="2011" name="Mol. Biol. Evol.">
        <title>Comparative genomic analysis of fruiting body formation in Myxococcales.</title>
        <authorList>
            <person name="Huntley S."/>
            <person name="Hamann N."/>
            <person name="Wegener-Feldbrugge S."/>
            <person name="Treuner-Lange A."/>
            <person name="Kube M."/>
            <person name="Reinhardt R."/>
            <person name="Klages S."/>
            <person name="Muller R."/>
            <person name="Ronning C.M."/>
            <person name="Nierman W.C."/>
            <person name="Sogaard-Andersen L."/>
        </authorList>
    </citation>
    <scope>NUCLEOTIDE SEQUENCE [LARGE SCALE GENOMIC DNA]</scope>
    <source>
        <strain evidence="1 3">DW4/3-1</strain>
    </source>
</reference>
<evidence type="ECO:0000313" key="3">
    <source>
        <dbReference type="Proteomes" id="UP000001351"/>
    </source>
</evidence>
<dbReference type="EMBL" id="AAMD01000026">
    <property type="protein sequence ID" value="EAU67837.1"/>
    <property type="molecule type" value="Genomic_DNA"/>
</dbReference>
<dbReference type="Proteomes" id="UP000001351">
    <property type="component" value="Chromosome"/>
</dbReference>
<proteinExistence type="predicted"/>
<dbReference type="RefSeq" id="WP_002612629.1">
    <property type="nucleotide sequence ID" value="NZ_AAMD01000026.1"/>
</dbReference>
<evidence type="ECO:0000313" key="1">
    <source>
        <dbReference type="EMBL" id="ADO76053.1"/>
    </source>
</evidence>
<organism evidence="2 4">
    <name type="scientific">Stigmatella aurantiaca (strain DW4/3-1)</name>
    <dbReference type="NCBI Taxonomy" id="378806"/>
    <lineage>
        <taxon>Bacteria</taxon>
        <taxon>Pseudomonadati</taxon>
        <taxon>Myxococcota</taxon>
        <taxon>Myxococcia</taxon>
        <taxon>Myxococcales</taxon>
        <taxon>Cystobacterineae</taxon>
        <taxon>Archangiaceae</taxon>
        <taxon>Stigmatella</taxon>
    </lineage>
</organism>
<dbReference type="STRING" id="378806.STAUR_8299"/>
<sequence>MGGCLHWESLHFPPNIHFIVDTSGSMENRSVCWGGQSTAVLLVSDGEPTSDNLGANVVTPLRTRNGGPVHCPPSAPCLGSSNDALYMLDDVAKLLHTNDLQASVPPVVGDFDTSGMQSVNVYTVGLGIDSNLLRNAANEGGGLSYRVNDVAGLKQAIQEVISLGMSP</sequence>
<protein>
    <submittedName>
        <fullName evidence="2">Type IV pilin biogenesis protein, putative</fullName>
    </submittedName>
</protein>